<dbReference type="GO" id="GO:0016740">
    <property type="term" value="F:transferase activity"/>
    <property type="evidence" value="ECO:0007669"/>
    <property type="project" value="UniProtKB-KW"/>
</dbReference>
<evidence type="ECO:0000313" key="3">
    <source>
        <dbReference type="Proteomes" id="UP000562929"/>
    </source>
</evidence>
<dbReference type="OrthoDB" id="2150604at2759"/>
<evidence type="ECO:0000256" key="1">
    <source>
        <dbReference type="SAM" id="MobiDB-lite"/>
    </source>
</evidence>
<keyword evidence="3" id="KW-1185">Reference proteome</keyword>
<evidence type="ECO:0000313" key="2">
    <source>
        <dbReference type="EMBL" id="KAF4587905.1"/>
    </source>
</evidence>
<name>A0A8H4Q7A6_9HYPO</name>
<keyword evidence="2" id="KW-0808">Transferase</keyword>
<feature type="region of interest" description="Disordered" evidence="1">
    <location>
        <begin position="116"/>
        <end position="146"/>
    </location>
</feature>
<sequence length="186" mass="20758">MSTSGTPLRRLGNVELLSSTRHHLGIYRSVTLTCRYESRKPLTRARLHAALAKVVSSQPMLRVSIAREDSPRETHFVGVRVDVRRQVEWEEVDVWAAGGRVFHELLCEALNDDFDDDSDDNYNDNDNDNDNDNTDFSNLPSPQESIIPFKTTLPTLLTNLLKPSTTPILRALGLQTPPPPPGTASP</sequence>
<comment type="caution">
    <text evidence="2">The sequence shown here is derived from an EMBL/GenBank/DDBJ whole genome shotgun (WGS) entry which is preliminary data.</text>
</comment>
<reference evidence="2 3" key="1">
    <citation type="journal article" date="2020" name="G3 (Bethesda)">
        <title>Genetic Underpinnings of Host Manipulation by Ophiocordyceps as Revealed by Comparative Transcriptomics.</title>
        <authorList>
            <person name="Will I."/>
            <person name="Das B."/>
            <person name="Trinh T."/>
            <person name="Brachmann A."/>
            <person name="Ohm R.A."/>
            <person name="de Bekker C."/>
        </authorList>
    </citation>
    <scope>NUCLEOTIDE SEQUENCE [LARGE SCALE GENOMIC DNA]</scope>
    <source>
        <strain evidence="2 3">EC05</strain>
    </source>
</reference>
<accession>A0A8H4Q7A6</accession>
<dbReference type="EMBL" id="JAACLJ010000004">
    <property type="protein sequence ID" value="KAF4587905.1"/>
    <property type="molecule type" value="Genomic_DNA"/>
</dbReference>
<dbReference type="Gene3D" id="3.30.559.10">
    <property type="entry name" value="Chloramphenicol acetyltransferase-like domain"/>
    <property type="match status" value="1"/>
</dbReference>
<protein>
    <submittedName>
        <fullName evidence="2">Alcohol acetyltransferase</fullName>
    </submittedName>
</protein>
<proteinExistence type="predicted"/>
<organism evidence="2 3">
    <name type="scientific">Ophiocordyceps camponoti-floridani</name>
    <dbReference type="NCBI Taxonomy" id="2030778"/>
    <lineage>
        <taxon>Eukaryota</taxon>
        <taxon>Fungi</taxon>
        <taxon>Dikarya</taxon>
        <taxon>Ascomycota</taxon>
        <taxon>Pezizomycotina</taxon>
        <taxon>Sordariomycetes</taxon>
        <taxon>Hypocreomycetidae</taxon>
        <taxon>Hypocreales</taxon>
        <taxon>Ophiocordycipitaceae</taxon>
        <taxon>Ophiocordyceps</taxon>
    </lineage>
</organism>
<gene>
    <name evidence="2" type="ORF">GQ602_004598</name>
</gene>
<feature type="compositionally biased region" description="Acidic residues" evidence="1">
    <location>
        <begin position="116"/>
        <end position="133"/>
    </location>
</feature>
<dbReference type="Proteomes" id="UP000562929">
    <property type="component" value="Unassembled WGS sequence"/>
</dbReference>
<dbReference type="InterPro" id="IPR023213">
    <property type="entry name" value="CAT-like_dom_sf"/>
</dbReference>
<dbReference type="AlphaFoldDB" id="A0A8H4Q7A6"/>